<dbReference type="OrthoDB" id="4738706at2759"/>
<name>A0A9P5LKY9_9HYPO</name>
<proteinExistence type="predicted"/>
<dbReference type="Proteomes" id="UP000722485">
    <property type="component" value="Unassembled WGS sequence"/>
</dbReference>
<protein>
    <submittedName>
        <fullName evidence="1">Uncharacterized protein</fullName>
    </submittedName>
</protein>
<gene>
    <name evidence="1" type="ORF">G7Z17_g2485</name>
</gene>
<organism evidence="1 2">
    <name type="scientific">Cylindrodendrum hubeiense</name>
    <dbReference type="NCBI Taxonomy" id="595255"/>
    <lineage>
        <taxon>Eukaryota</taxon>
        <taxon>Fungi</taxon>
        <taxon>Dikarya</taxon>
        <taxon>Ascomycota</taxon>
        <taxon>Pezizomycotina</taxon>
        <taxon>Sordariomycetes</taxon>
        <taxon>Hypocreomycetidae</taxon>
        <taxon>Hypocreales</taxon>
        <taxon>Nectriaceae</taxon>
        <taxon>Cylindrodendrum</taxon>
    </lineage>
</organism>
<accession>A0A9P5LKY9</accession>
<dbReference type="AlphaFoldDB" id="A0A9P5LKY9"/>
<dbReference type="EMBL" id="JAANBB010000025">
    <property type="protein sequence ID" value="KAF7555006.1"/>
    <property type="molecule type" value="Genomic_DNA"/>
</dbReference>
<keyword evidence="2" id="KW-1185">Reference proteome</keyword>
<comment type="caution">
    <text evidence="1">The sequence shown here is derived from an EMBL/GenBank/DDBJ whole genome shotgun (WGS) entry which is preliminary data.</text>
</comment>
<evidence type="ECO:0000313" key="2">
    <source>
        <dbReference type="Proteomes" id="UP000722485"/>
    </source>
</evidence>
<sequence>MLEGISYDQRQQLSKKSNPSLSEEDQWFAIWDIIFPENQKPNSAYIDVGLSAEMRLFSEYSYAHGPAVLREQIMSNLDWQRVEITEEERQQALEQVIAEGIGRLFATWRDQPIEPLSLRSRRNNIQRTGRGTPMGSVADSGVMMRSQFSALEIESERAEIAQPSSIFELGYPPAETTSLMETQTPPMTQIRPVGLSPNYDRTWLNLLEATENFEFFTGSGNDHHFDNDSMQMNIGTLAYNPQSDKGRVPDMDGS</sequence>
<evidence type="ECO:0000313" key="1">
    <source>
        <dbReference type="EMBL" id="KAF7555006.1"/>
    </source>
</evidence>
<reference evidence="1" key="1">
    <citation type="submission" date="2020-03" db="EMBL/GenBank/DDBJ databases">
        <title>Draft Genome Sequence of Cylindrodendrum hubeiense.</title>
        <authorList>
            <person name="Buettner E."/>
            <person name="Kellner H."/>
        </authorList>
    </citation>
    <scope>NUCLEOTIDE SEQUENCE</scope>
    <source>
        <strain evidence="1">IHI 201604</strain>
    </source>
</reference>